<sequence length="500" mass="55381">MTMANMGRQNLKPRKGAKTPSRLNHMVTVTVLWGAVVAGAVLGRILDEPAGTTGGGSTEGEVYSSHPDIERAQLEAWGSEASSNTRHYEVESVDTGSLDAVVKPENLEWMLTNIFSYPRNHNTNETAKEGAKKYILDSFQVTSGLQTALQHFKPLQFLSIYDGYSLPQGANIIGILEGSEWGTANDRPTLVGAHWDTVAFTPGTDDNGSGTAAMLEAARAISHSGCTPKYSLIFVAFDLEEVGSQGSLLFIKDFLSQILKTDSPHDVPLERFQGAFIMDTIMNMNETEGSQTFPRDWSLLLPDVYDVVADAGYRGDFLSMIYRKSVDGGLAERFVKHWDQRNSLGPSFRLQPFPLALGKELPEMQTLADHLNFLRSDHSRFWYMNDTAMPTSLKAVLMTDTGPYRGNMRNCYHTVCDGPEVSVLNNPTNLKFLAKITQVLTDTLIDMSQCDIKSSSSSTTNLHHNFVKTNNVHAKSATSQRTSESPLRNLLNFVRWMEFS</sequence>
<reference evidence="5 6" key="1">
    <citation type="submission" date="2015-12" db="EMBL/GenBank/DDBJ databases">
        <title>The genome of Folsomia candida.</title>
        <authorList>
            <person name="Faddeeva A."/>
            <person name="Derks M.F."/>
            <person name="Anvar Y."/>
            <person name="Smit S."/>
            <person name="Van Straalen N."/>
            <person name="Roelofs D."/>
        </authorList>
    </citation>
    <scope>NUCLEOTIDE SEQUENCE [LARGE SCALE GENOMIC DNA]</scope>
    <source>
        <strain evidence="5 6">VU population</strain>
        <tissue evidence="5">Whole body</tissue>
    </source>
</reference>
<dbReference type="OrthoDB" id="2214at2759"/>
<dbReference type="SUPFAM" id="SSF53187">
    <property type="entry name" value="Zn-dependent exopeptidases"/>
    <property type="match status" value="1"/>
</dbReference>
<evidence type="ECO:0000259" key="4">
    <source>
        <dbReference type="Pfam" id="PF04389"/>
    </source>
</evidence>
<feature type="region of interest" description="Disordered" evidence="3">
    <location>
        <begin position="1"/>
        <end position="21"/>
    </location>
</feature>
<gene>
    <name evidence="5" type="ORF">Fcan01_01329</name>
</gene>
<comment type="cofactor">
    <cofactor evidence="1">
        <name>Zn(2+)</name>
        <dbReference type="ChEBI" id="CHEBI:29105"/>
    </cofactor>
</comment>
<dbReference type="PANTHER" id="PTHR12147">
    <property type="entry name" value="METALLOPEPTIDASE M28 FAMILY MEMBER"/>
    <property type="match status" value="1"/>
</dbReference>
<dbReference type="InterPro" id="IPR007484">
    <property type="entry name" value="Peptidase_M28"/>
</dbReference>
<dbReference type="GO" id="GO:0008235">
    <property type="term" value="F:metalloexopeptidase activity"/>
    <property type="evidence" value="ECO:0007669"/>
    <property type="project" value="InterPro"/>
</dbReference>
<comment type="similarity">
    <text evidence="2">Belongs to the peptidase M28 family. M28B subfamily.</text>
</comment>
<protein>
    <submittedName>
        <fullName evidence="5">Uncharacterized protein YfbL</fullName>
    </submittedName>
</protein>
<comment type="caution">
    <text evidence="5">The sequence shown here is derived from an EMBL/GenBank/DDBJ whole genome shotgun (WGS) entry which is preliminary data.</text>
</comment>
<dbReference type="Gene3D" id="3.40.630.10">
    <property type="entry name" value="Zn peptidases"/>
    <property type="match status" value="1"/>
</dbReference>
<organism evidence="5 6">
    <name type="scientific">Folsomia candida</name>
    <name type="common">Springtail</name>
    <dbReference type="NCBI Taxonomy" id="158441"/>
    <lineage>
        <taxon>Eukaryota</taxon>
        <taxon>Metazoa</taxon>
        <taxon>Ecdysozoa</taxon>
        <taxon>Arthropoda</taxon>
        <taxon>Hexapoda</taxon>
        <taxon>Collembola</taxon>
        <taxon>Entomobryomorpha</taxon>
        <taxon>Isotomoidea</taxon>
        <taxon>Isotomidae</taxon>
        <taxon>Proisotominae</taxon>
        <taxon>Folsomia</taxon>
    </lineage>
</organism>
<dbReference type="InterPro" id="IPR045175">
    <property type="entry name" value="M28_fam"/>
</dbReference>
<keyword evidence="6" id="KW-1185">Reference proteome</keyword>
<evidence type="ECO:0000313" key="6">
    <source>
        <dbReference type="Proteomes" id="UP000198287"/>
    </source>
</evidence>
<dbReference type="Proteomes" id="UP000198287">
    <property type="component" value="Unassembled WGS sequence"/>
</dbReference>
<dbReference type="OMA" id="YNAITAH"/>
<dbReference type="AlphaFoldDB" id="A0A226EZE1"/>
<dbReference type="PANTHER" id="PTHR12147:SF26">
    <property type="entry name" value="PEPTIDASE M28 DOMAIN-CONTAINING PROTEIN"/>
    <property type="match status" value="1"/>
</dbReference>
<dbReference type="EMBL" id="LNIX01000001">
    <property type="protein sequence ID" value="OXA62231.1"/>
    <property type="molecule type" value="Genomic_DNA"/>
</dbReference>
<name>A0A226EZE1_FOLCA</name>
<feature type="domain" description="Peptidase M28" evidence="4">
    <location>
        <begin position="171"/>
        <end position="290"/>
    </location>
</feature>
<evidence type="ECO:0000313" key="5">
    <source>
        <dbReference type="EMBL" id="OXA62231.1"/>
    </source>
</evidence>
<evidence type="ECO:0000256" key="3">
    <source>
        <dbReference type="SAM" id="MobiDB-lite"/>
    </source>
</evidence>
<accession>A0A226EZE1</accession>
<proteinExistence type="inferred from homology"/>
<dbReference type="Pfam" id="PF04389">
    <property type="entry name" value="Peptidase_M28"/>
    <property type="match status" value="1"/>
</dbReference>
<dbReference type="GO" id="GO:0006508">
    <property type="term" value="P:proteolysis"/>
    <property type="evidence" value="ECO:0007669"/>
    <property type="project" value="InterPro"/>
</dbReference>
<evidence type="ECO:0000256" key="1">
    <source>
        <dbReference type="ARBA" id="ARBA00001947"/>
    </source>
</evidence>
<evidence type="ECO:0000256" key="2">
    <source>
        <dbReference type="ARBA" id="ARBA00005634"/>
    </source>
</evidence>